<dbReference type="InterPro" id="IPR040547">
    <property type="entry name" value="CdiI"/>
</dbReference>
<protein>
    <recommendedName>
        <fullName evidence="3">IDEAL domain-containing protein</fullName>
    </recommendedName>
</protein>
<gene>
    <name evidence="1" type="ORF">J2S19_004460</name>
</gene>
<reference evidence="1 2" key="1">
    <citation type="submission" date="2023-07" db="EMBL/GenBank/DDBJ databases">
        <title>Genomic Encyclopedia of Type Strains, Phase IV (KMG-IV): sequencing the most valuable type-strain genomes for metagenomic binning, comparative biology and taxonomic classification.</title>
        <authorList>
            <person name="Goeker M."/>
        </authorList>
    </citation>
    <scope>NUCLEOTIDE SEQUENCE [LARGE SCALE GENOMIC DNA]</scope>
    <source>
        <strain evidence="1 2">DSM 29005</strain>
    </source>
</reference>
<sequence length="133" mass="15771">MKIRDIYQLPQGEAREDYALDEWYNTLIDKDITELDIIDLCRMIKQNIFIEIAIDKAIGFLKLNPLEGDVYDGQLLEVLFSVDMEKITEQKEPLKEVLMDVKENVEMDNFMSDEDYNEYKDLVEKFLTKINSY</sequence>
<organism evidence="1 2">
    <name type="scientific">Metabacillus malikii</name>
    <dbReference type="NCBI Taxonomy" id="1504265"/>
    <lineage>
        <taxon>Bacteria</taxon>
        <taxon>Bacillati</taxon>
        <taxon>Bacillota</taxon>
        <taxon>Bacilli</taxon>
        <taxon>Bacillales</taxon>
        <taxon>Bacillaceae</taxon>
        <taxon>Metabacillus</taxon>
    </lineage>
</organism>
<proteinExistence type="predicted"/>
<keyword evidence="2" id="KW-1185">Reference proteome</keyword>
<dbReference type="RefSeq" id="WP_307345991.1">
    <property type="nucleotide sequence ID" value="NZ_JAUSUD010000031.1"/>
</dbReference>
<dbReference type="Proteomes" id="UP001234495">
    <property type="component" value="Unassembled WGS sequence"/>
</dbReference>
<name>A0ABT9ZMI7_9BACI</name>
<evidence type="ECO:0008006" key="3">
    <source>
        <dbReference type="Google" id="ProtNLM"/>
    </source>
</evidence>
<dbReference type="Pfam" id="PF18616">
    <property type="entry name" value="CdiI_3"/>
    <property type="match status" value="1"/>
</dbReference>
<dbReference type="CDD" id="cd20691">
    <property type="entry name" value="CdiI_EC536-like"/>
    <property type="match status" value="1"/>
</dbReference>
<dbReference type="EMBL" id="JAUSUD010000031">
    <property type="protein sequence ID" value="MDQ0233119.1"/>
    <property type="molecule type" value="Genomic_DNA"/>
</dbReference>
<evidence type="ECO:0000313" key="2">
    <source>
        <dbReference type="Proteomes" id="UP001234495"/>
    </source>
</evidence>
<evidence type="ECO:0000313" key="1">
    <source>
        <dbReference type="EMBL" id="MDQ0233119.1"/>
    </source>
</evidence>
<accession>A0ABT9ZMI7</accession>
<comment type="caution">
    <text evidence="1">The sequence shown here is derived from an EMBL/GenBank/DDBJ whole genome shotgun (WGS) entry which is preliminary data.</text>
</comment>